<evidence type="ECO:0000313" key="4">
    <source>
        <dbReference type="Proteomes" id="UP001157439"/>
    </source>
</evidence>
<evidence type="ECO:0000256" key="2">
    <source>
        <dbReference type="SAM" id="Phobius"/>
    </source>
</evidence>
<keyword evidence="2" id="KW-0812">Transmembrane</keyword>
<dbReference type="EMBL" id="BSPO01000002">
    <property type="protein sequence ID" value="GLS83327.1"/>
    <property type="molecule type" value="Genomic_DNA"/>
</dbReference>
<sequence>MLGVLVLAFILVPIIEIAVIIQVGGWLGAPATIAFMVITAIIGASLVRDQGLKTLFSVQSRLNRGELPGLQIVEGILLAVAGVLLVTPGFVTDLVGFTLLLPPTRQLLAHWLLARMQVQMVNHASANPYAGANPHASNDSFDKQQGDTIDGEFERKD</sequence>
<evidence type="ECO:0000256" key="1">
    <source>
        <dbReference type="SAM" id="MobiDB-lite"/>
    </source>
</evidence>
<keyword evidence="2" id="KW-1133">Transmembrane helix</keyword>
<dbReference type="PANTHER" id="PTHR35335">
    <property type="entry name" value="UPF0716 PROTEIN FXSA"/>
    <property type="match status" value="1"/>
</dbReference>
<name>A0AA37WWC7_9GAMM</name>
<protein>
    <submittedName>
        <fullName evidence="3">Membrane protein FxsA</fullName>
    </submittedName>
</protein>
<dbReference type="GO" id="GO:0016020">
    <property type="term" value="C:membrane"/>
    <property type="evidence" value="ECO:0007669"/>
    <property type="project" value="InterPro"/>
</dbReference>
<dbReference type="RefSeq" id="WP_095497116.1">
    <property type="nucleotide sequence ID" value="NZ_BSPO01000002.1"/>
</dbReference>
<feature type="transmembrane region" description="Helical" evidence="2">
    <location>
        <begin position="67"/>
        <end position="88"/>
    </location>
</feature>
<keyword evidence="2" id="KW-0472">Membrane</keyword>
<dbReference type="Proteomes" id="UP001157439">
    <property type="component" value="Unassembled WGS sequence"/>
</dbReference>
<accession>A0AA37WWC7</accession>
<organism evidence="3 4">
    <name type="scientific">Paraferrimonas haliotis</name>
    <dbReference type="NCBI Taxonomy" id="2013866"/>
    <lineage>
        <taxon>Bacteria</taxon>
        <taxon>Pseudomonadati</taxon>
        <taxon>Pseudomonadota</taxon>
        <taxon>Gammaproteobacteria</taxon>
        <taxon>Alteromonadales</taxon>
        <taxon>Ferrimonadaceae</taxon>
        <taxon>Paraferrimonas</taxon>
    </lineage>
</organism>
<reference evidence="3 4" key="1">
    <citation type="journal article" date="2014" name="Int. J. Syst. Evol. Microbiol.">
        <title>Complete genome sequence of Corynebacterium casei LMG S-19264T (=DSM 44701T), isolated from a smear-ripened cheese.</title>
        <authorList>
            <consortium name="US DOE Joint Genome Institute (JGI-PGF)"/>
            <person name="Walter F."/>
            <person name="Albersmeier A."/>
            <person name="Kalinowski J."/>
            <person name="Ruckert C."/>
        </authorList>
    </citation>
    <scope>NUCLEOTIDE SEQUENCE [LARGE SCALE GENOMIC DNA]</scope>
    <source>
        <strain evidence="3 4">NBRC 112785</strain>
    </source>
</reference>
<gene>
    <name evidence="3" type="primary">fxsA</name>
    <name evidence="3" type="ORF">GCM10007894_13040</name>
</gene>
<dbReference type="NCBIfam" id="NF008528">
    <property type="entry name" value="PRK11463.1-2"/>
    <property type="match status" value="1"/>
</dbReference>
<proteinExistence type="predicted"/>
<dbReference type="PANTHER" id="PTHR35335:SF1">
    <property type="entry name" value="UPF0716 PROTEIN FXSA"/>
    <property type="match status" value="1"/>
</dbReference>
<feature type="transmembrane region" description="Helical" evidence="2">
    <location>
        <begin position="27"/>
        <end position="47"/>
    </location>
</feature>
<dbReference type="InterPro" id="IPR007313">
    <property type="entry name" value="FxsA"/>
</dbReference>
<dbReference type="AlphaFoldDB" id="A0AA37WWC7"/>
<dbReference type="Pfam" id="PF04186">
    <property type="entry name" value="FxsA"/>
    <property type="match status" value="1"/>
</dbReference>
<keyword evidence="4" id="KW-1185">Reference proteome</keyword>
<comment type="caution">
    <text evidence="3">The sequence shown here is derived from an EMBL/GenBank/DDBJ whole genome shotgun (WGS) entry which is preliminary data.</text>
</comment>
<feature type="region of interest" description="Disordered" evidence="1">
    <location>
        <begin position="132"/>
        <end position="157"/>
    </location>
</feature>
<evidence type="ECO:0000313" key="3">
    <source>
        <dbReference type="EMBL" id="GLS83327.1"/>
    </source>
</evidence>